<reference evidence="1 2" key="1">
    <citation type="journal article" date="2021" name="Hortic Res">
        <title>Chromosome-scale assembly of the Dendrobium chrysotoxum genome enhances the understanding of orchid evolution.</title>
        <authorList>
            <person name="Zhang Y."/>
            <person name="Zhang G.Q."/>
            <person name="Zhang D."/>
            <person name="Liu X.D."/>
            <person name="Xu X.Y."/>
            <person name="Sun W.H."/>
            <person name="Yu X."/>
            <person name="Zhu X."/>
            <person name="Wang Z.W."/>
            <person name="Zhao X."/>
            <person name="Zhong W.Y."/>
            <person name="Chen H."/>
            <person name="Yin W.L."/>
            <person name="Huang T."/>
            <person name="Niu S.C."/>
            <person name="Liu Z.J."/>
        </authorList>
    </citation>
    <scope>NUCLEOTIDE SEQUENCE [LARGE SCALE GENOMIC DNA]</scope>
    <source>
        <strain evidence="1">Lindl</strain>
    </source>
</reference>
<keyword evidence="2" id="KW-1185">Reference proteome</keyword>
<evidence type="ECO:0000313" key="1">
    <source>
        <dbReference type="EMBL" id="KAH0455495.1"/>
    </source>
</evidence>
<gene>
    <name evidence="1" type="ORF">IEQ34_015527</name>
</gene>
<dbReference type="AlphaFoldDB" id="A0AAV7GI73"/>
<sequence>MVVFELVRGILIWISKWKKLLPKGVFPSSVDSKLDTKLLNYLIYGIFSPYFSELRQGVREINESLLKGYIGINTKADISPIWAWSPIENHVINQIAPNLRTPDILGCSSVWGILAPQCSNPALQRSISNLKLLWNRDANIAMILKSEFWANDVNIISYGLACDTVEAPPRGAKIRFPLRFERPQRRNKMHLMEISSIIPSSCFLSPFQTQRIVGSRVGVGSLNSTVKPRTFHRHRSAPRFEFVHSQTPNDYYIIVHCNMIEKLIFLALEIAMEEIEINI</sequence>
<accession>A0AAV7GI73</accession>
<protein>
    <submittedName>
        <fullName evidence="1">Uncharacterized protein</fullName>
    </submittedName>
</protein>
<name>A0AAV7GI73_DENCH</name>
<dbReference type="Proteomes" id="UP000775213">
    <property type="component" value="Unassembled WGS sequence"/>
</dbReference>
<dbReference type="EMBL" id="JAGFBR010000014">
    <property type="protein sequence ID" value="KAH0455495.1"/>
    <property type="molecule type" value="Genomic_DNA"/>
</dbReference>
<comment type="caution">
    <text evidence="1">The sequence shown here is derived from an EMBL/GenBank/DDBJ whole genome shotgun (WGS) entry which is preliminary data.</text>
</comment>
<proteinExistence type="predicted"/>
<organism evidence="1 2">
    <name type="scientific">Dendrobium chrysotoxum</name>
    <name type="common">Orchid</name>
    <dbReference type="NCBI Taxonomy" id="161865"/>
    <lineage>
        <taxon>Eukaryota</taxon>
        <taxon>Viridiplantae</taxon>
        <taxon>Streptophyta</taxon>
        <taxon>Embryophyta</taxon>
        <taxon>Tracheophyta</taxon>
        <taxon>Spermatophyta</taxon>
        <taxon>Magnoliopsida</taxon>
        <taxon>Liliopsida</taxon>
        <taxon>Asparagales</taxon>
        <taxon>Orchidaceae</taxon>
        <taxon>Epidendroideae</taxon>
        <taxon>Malaxideae</taxon>
        <taxon>Dendrobiinae</taxon>
        <taxon>Dendrobium</taxon>
    </lineage>
</organism>
<evidence type="ECO:0000313" key="2">
    <source>
        <dbReference type="Proteomes" id="UP000775213"/>
    </source>
</evidence>